<dbReference type="AlphaFoldDB" id="A0AAJ0HWQ9"/>
<organism evidence="2 3">
    <name type="scientific">Lasiosphaeria hispida</name>
    <dbReference type="NCBI Taxonomy" id="260671"/>
    <lineage>
        <taxon>Eukaryota</taxon>
        <taxon>Fungi</taxon>
        <taxon>Dikarya</taxon>
        <taxon>Ascomycota</taxon>
        <taxon>Pezizomycotina</taxon>
        <taxon>Sordariomycetes</taxon>
        <taxon>Sordariomycetidae</taxon>
        <taxon>Sordariales</taxon>
        <taxon>Lasiosphaeriaceae</taxon>
        <taxon>Lasiosphaeria</taxon>
    </lineage>
</organism>
<feature type="non-terminal residue" evidence="2">
    <location>
        <position position="1"/>
    </location>
</feature>
<sequence>YYDQFSLVKAASGDFIALQYQENGHITLPTINPNKTPNYRTVNVYGTLHNNLIDTNLIDIHLTWTPDGTGSNQKGRLITTQDYDNR</sequence>
<protein>
    <recommendedName>
        <fullName evidence="1">DUF7492 domain-containing protein</fullName>
    </recommendedName>
</protein>
<reference evidence="2" key="2">
    <citation type="submission" date="2023-06" db="EMBL/GenBank/DDBJ databases">
        <authorList>
            <consortium name="Lawrence Berkeley National Laboratory"/>
            <person name="Haridas S."/>
            <person name="Hensen N."/>
            <person name="Bonometti L."/>
            <person name="Westerberg I."/>
            <person name="Brannstrom I.O."/>
            <person name="Guillou S."/>
            <person name="Cros-Aarteil S."/>
            <person name="Calhoun S."/>
            <person name="Kuo A."/>
            <person name="Mondo S."/>
            <person name="Pangilinan J."/>
            <person name="Riley R."/>
            <person name="Labutti K."/>
            <person name="Andreopoulos B."/>
            <person name="Lipzen A."/>
            <person name="Chen C."/>
            <person name="Yanf M."/>
            <person name="Daum C."/>
            <person name="Ng V."/>
            <person name="Clum A."/>
            <person name="Steindorff A."/>
            <person name="Ohm R."/>
            <person name="Martin F."/>
            <person name="Silar P."/>
            <person name="Natvig D."/>
            <person name="Lalanne C."/>
            <person name="Gautier V."/>
            <person name="Ament-Velasquez S.L."/>
            <person name="Kruys A."/>
            <person name="Hutchinson M.I."/>
            <person name="Powell A.J."/>
            <person name="Barry K."/>
            <person name="Miller A.N."/>
            <person name="Grigoriev I.V."/>
            <person name="Debuchy R."/>
            <person name="Gladieux P."/>
            <person name="Thoren M.H."/>
            <person name="Johannesson H."/>
        </authorList>
    </citation>
    <scope>NUCLEOTIDE SEQUENCE</scope>
    <source>
        <strain evidence="2">CBS 955.72</strain>
    </source>
</reference>
<gene>
    <name evidence="2" type="ORF">B0T25DRAFT_443078</name>
</gene>
<dbReference type="InterPro" id="IPR055915">
    <property type="entry name" value="DUF7492"/>
</dbReference>
<evidence type="ECO:0000313" key="2">
    <source>
        <dbReference type="EMBL" id="KAK3364101.1"/>
    </source>
</evidence>
<keyword evidence="3" id="KW-1185">Reference proteome</keyword>
<dbReference type="Proteomes" id="UP001275084">
    <property type="component" value="Unassembled WGS sequence"/>
</dbReference>
<dbReference type="Pfam" id="PF24320">
    <property type="entry name" value="DUF7492"/>
    <property type="match status" value="1"/>
</dbReference>
<dbReference type="EMBL" id="JAUIQD010000001">
    <property type="protein sequence ID" value="KAK3364101.1"/>
    <property type="molecule type" value="Genomic_DNA"/>
</dbReference>
<accession>A0AAJ0HWQ9</accession>
<evidence type="ECO:0000259" key="1">
    <source>
        <dbReference type="Pfam" id="PF24320"/>
    </source>
</evidence>
<feature type="domain" description="DUF7492" evidence="1">
    <location>
        <begin position="3"/>
        <end position="85"/>
    </location>
</feature>
<reference evidence="2" key="1">
    <citation type="journal article" date="2023" name="Mol. Phylogenet. Evol.">
        <title>Genome-scale phylogeny and comparative genomics of the fungal order Sordariales.</title>
        <authorList>
            <person name="Hensen N."/>
            <person name="Bonometti L."/>
            <person name="Westerberg I."/>
            <person name="Brannstrom I.O."/>
            <person name="Guillou S."/>
            <person name="Cros-Aarteil S."/>
            <person name="Calhoun S."/>
            <person name="Haridas S."/>
            <person name="Kuo A."/>
            <person name="Mondo S."/>
            <person name="Pangilinan J."/>
            <person name="Riley R."/>
            <person name="LaButti K."/>
            <person name="Andreopoulos B."/>
            <person name="Lipzen A."/>
            <person name="Chen C."/>
            <person name="Yan M."/>
            <person name="Daum C."/>
            <person name="Ng V."/>
            <person name="Clum A."/>
            <person name="Steindorff A."/>
            <person name="Ohm R.A."/>
            <person name="Martin F."/>
            <person name="Silar P."/>
            <person name="Natvig D.O."/>
            <person name="Lalanne C."/>
            <person name="Gautier V."/>
            <person name="Ament-Velasquez S.L."/>
            <person name="Kruys A."/>
            <person name="Hutchinson M.I."/>
            <person name="Powell A.J."/>
            <person name="Barry K."/>
            <person name="Miller A.N."/>
            <person name="Grigoriev I.V."/>
            <person name="Debuchy R."/>
            <person name="Gladieux P."/>
            <person name="Hiltunen Thoren M."/>
            <person name="Johannesson H."/>
        </authorList>
    </citation>
    <scope>NUCLEOTIDE SEQUENCE</scope>
    <source>
        <strain evidence="2">CBS 955.72</strain>
    </source>
</reference>
<comment type="caution">
    <text evidence="2">The sequence shown here is derived from an EMBL/GenBank/DDBJ whole genome shotgun (WGS) entry which is preliminary data.</text>
</comment>
<name>A0AAJ0HWQ9_9PEZI</name>
<proteinExistence type="predicted"/>
<evidence type="ECO:0000313" key="3">
    <source>
        <dbReference type="Proteomes" id="UP001275084"/>
    </source>
</evidence>